<feature type="compositionally biased region" description="Low complexity" evidence="1">
    <location>
        <begin position="42"/>
        <end position="72"/>
    </location>
</feature>
<feature type="region of interest" description="Disordered" evidence="1">
    <location>
        <begin position="42"/>
        <end position="123"/>
    </location>
</feature>
<evidence type="ECO:0000313" key="3">
    <source>
        <dbReference type="Proteomes" id="UP000199707"/>
    </source>
</evidence>
<proteinExistence type="predicted"/>
<sequence>MGGQHRADMVKPGVAAWLGAGAITLGIGAALSSGAAVANASTEESGGTTSASTTTQHDGDAASAHKPAATTTPKKKSRHRSDADTSGASIKTEAAEDKTDADTPVARPSATTHKRSSDVDAATATAKVTSKLTPAVAAATTDTVSVPKSVVLPTSKAQNATSAPANPLVAVNHAIRSFLRNIQLQLFTPPAPKAAAATTAAATSTDFYSWFKKTFSNTLPTITVSPPTKNADGTYTGQFTASDVDGDPLTIRDPFQTGSPTTLPDQGDGPVTLLNHGDGPTTVTDHGDGSYTYTYTPSATASATPNYQHTFIFAAVETNGALHFHSLTQLVDAILQATIGNLLRAFDPSLGSIVIPPYAPSNWSQSEAAVTLTIGPVAAPALT</sequence>
<dbReference type="Proteomes" id="UP000199707">
    <property type="component" value="Unassembled WGS sequence"/>
</dbReference>
<dbReference type="GO" id="GO:0005975">
    <property type="term" value="P:carbohydrate metabolic process"/>
    <property type="evidence" value="ECO:0007669"/>
    <property type="project" value="UniProtKB-ARBA"/>
</dbReference>
<reference evidence="3" key="1">
    <citation type="submission" date="2016-10" db="EMBL/GenBank/DDBJ databases">
        <authorList>
            <person name="Varghese N."/>
            <person name="Submissions S."/>
        </authorList>
    </citation>
    <scope>NUCLEOTIDE SEQUENCE [LARGE SCALE GENOMIC DNA]</scope>
    <source>
        <strain evidence="3">UNC267MFSha1.1M11</strain>
    </source>
</reference>
<evidence type="ECO:0000256" key="1">
    <source>
        <dbReference type="SAM" id="MobiDB-lite"/>
    </source>
</evidence>
<accession>A0A1G4VUC7</accession>
<evidence type="ECO:0000313" key="2">
    <source>
        <dbReference type="EMBL" id="SCX12101.1"/>
    </source>
</evidence>
<protein>
    <submittedName>
        <fullName evidence="2">Uncharacterized protein</fullName>
    </submittedName>
</protein>
<name>A0A1G4VUC7_9MYCO</name>
<dbReference type="InterPro" id="IPR013783">
    <property type="entry name" value="Ig-like_fold"/>
</dbReference>
<organism evidence="2 3">
    <name type="scientific">Mycolicibacterium fluoranthenivorans</name>
    <dbReference type="NCBI Taxonomy" id="258505"/>
    <lineage>
        <taxon>Bacteria</taxon>
        <taxon>Bacillati</taxon>
        <taxon>Actinomycetota</taxon>
        <taxon>Actinomycetes</taxon>
        <taxon>Mycobacteriales</taxon>
        <taxon>Mycobacteriaceae</taxon>
        <taxon>Mycolicibacterium</taxon>
    </lineage>
</organism>
<dbReference type="AlphaFoldDB" id="A0A1G4VUC7"/>
<dbReference type="EMBL" id="FMUB01000003">
    <property type="protein sequence ID" value="SCX12101.1"/>
    <property type="molecule type" value="Genomic_DNA"/>
</dbReference>
<dbReference type="Gene3D" id="2.60.40.10">
    <property type="entry name" value="Immunoglobulins"/>
    <property type="match status" value="1"/>
</dbReference>
<gene>
    <name evidence="2" type="ORF">SAMN02799620_01686</name>
</gene>